<evidence type="ECO:0000313" key="1">
    <source>
        <dbReference type="EMBL" id="MBP1932954.1"/>
    </source>
</evidence>
<name>A0ABS4GRS0_9BACL</name>
<accession>A0ABS4GRS0</accession>
<gene>
    <name evidence="1" type="ORF">J2Z37_002965</name>
</gene>
<dbReference type="RefSeq" id="WP_209810992.1">
    <property type="nucleotide sequence ID" value="NZ_JAGGKT010000009.1"/>
</dbReference>
<protein>
    <submittedName>
        <fullName evidence="1">Uncharacterized protein</fullName>
    </submittedName>
</protein>
<organism evidence="1 2">
    <name type="scientific">Ammoniphilus resinae</name>
    <dbReference type="NCBI Taxonomy" id="861532"/>
    <lineage>
        <taxon>Bacteria</taxon>
        <taxon>Bacillati</taxon>
        <taxon>Bacillota</taxon>
        <taxon>Bacilli</taxon>
        <taxon>Bacillales</taxon>
        <taxon>Paenibacillaceae</taxon>
        <taxon>Aneurinibacillus group</taxon>
        <taxon>Ammoniphilus</taxon>
    </lineage>
</organism>
<dbReference type="Proteomes" id="UP001519343">
    <property type="component" value="Unassembled WGS sequence"/>
</dbReference>
<proteinExistence type="predicted"/>
<dbReference type="EMBL" id="JAGGKT010000009">
    <property type="protein sequence ID" value="MBP1932954.1"/>
    <property type="molecule type" value="Genomic_DNA"/>
</dbReference>
<sequence>MIHFFELLIASFAILYVIVHSLSEAMKRDSAIIDKRDLWGNYDVTLEDMKLNK</sequence>
<keyword evidence="2" id="KW-1185">Reference proteome</keyword>
<reference evidence="1 2" key="1">
    <citation type="submission" date="2021-03" db="EMBL/GenBank/DDBJ databases">
        <title>Genomic Encyclopedia of Type Strains, Phase IV (KMG-IV): sequencing the most valuable type-strain genomes for metagenomic binning, comparative biology and taxonomic classification.</title>
        <authorList>
            <person name="Goeker M."/>
        </authorList>
    </citation>
    <scope>NUCLEOTIDE SEQUENCE [LARGE SCALE GENOMIC DNA]</scope>
    <source>
        <strain evidence="1 2">DSM 24738</strain>
    </source>
</reference>
<comment type="caution">
    <text evidence="1">The sequence shown here is derived from an EMBL/GenBank/DDBJ whole genome shotgun (WGS) entry which is preliminary data.</text>
</comment>
<evidence type="ECO:0000313" key="2">
    <source>
        <dbReference type="Proteomes" id="UP001519343"/>
    </source>
</evidence>